<accession>A0ABY4DDA7</accession>
<dbReference type="Proteomes" id="UP000829708">
    <property type="component" value="Chromosome"/>
</dbReference>
<protein>
    <recommendedName>
        <fullName evidence="3">HTH IS21-type domain-containing protein</fullName>
    </recommendedName>
</protein>
<reference evidence="2" key="1">
    <citation type="journal article" date="2024" name="J Bioinform Genom">
        <title>Complete genome sequence of the type strain bacterium Sphaerochaeta associata GLS2t (VKM B-2742)t.</title>
        <authorList>
            <person name="Troshina O.Y."/>
            <person name="Tepeeva A.N."/>
            <person name="Arzamasceva V.O."/>
            <person name="Whitman W.B."/>
            <person name="Varghese N."/>
            <person name="Shapiro N."/>
            <person name="Woyke T."/>
            <person name="Kripides N.C."/>
            <person name="Vasilenko O.V."/>
        </authorList>
    </citation>
    <scope>NUCLEOTIDE SEQUENCE [LARGE SCALE GENOMIC DNA]</scope>
    <source>
        <strain evidence="2">GLS2T</strain>
    </source>
</reference>
<keyword evidence="2" id="KW-1185">Reference proteome</keyword>
<sequence>MATLLKQVEVMNTIIELKRQGIAQSDIAKVLRNMNLKPPSAPTIRKYYTKDDAPSASQLASPYQKEKAFDDPMCREIIISTLQANCNNKQLRISSLYDLLEEMLVDTGKMQSLPGNQQTLRNYCAHLRKTEQVTSPPVEARLCNYIESPPPGVQIQLDYGVQEINGGEHVHFLCIRMRYSRLLFVRAQDHRFNYRYQVQRPQIPQESLKGASRA</sequence>
<gene>
    <name evidence="1" type="ORF">MUG09_01580</name>
</gene>
<evidence type="ECO:0008006" key="3">
    <source>
        <dbReference type="Google" id="ProtNLM"/>
    </source>
</evidence>
<organism evidence="1 2">
    <name type="scientific">Sphaerochaeta associata</name>
    <dbReference type="NCBI Taxonomy" id="1129264"/>
    <lineage>
        <taxon>Bacteria</taxon>
        <taxon>Pseudomonadati</taxon>
        <taxon>Spirochaetota</taxon>
        <taxon>Spirochaetia</taxon>
        <taxon>Spirochaetales</taxon>
        <taxon>Sphaerochaetaceae</taxon>
        <taxon>Sphaerochaeta</taxon>
    </lineage>
</organism>
<evidence type="ECO:0000313" key="2">
    <source>
        <dbReference type="Proteomes" id="UP000829708"/>
    </source>
</evidence>
<proteinExistence type="predicted"/>
<dbReference type="EMBL" id="CP094929">
    <property type="protein sequence ID" value="UOM51463.1"/>
    <property type="molecule type" value="Genomic_DNA"/>
</dbReference>
<dbReference type="RefSeq" id="WP_244772826.1">
    <property type="nucleotide sequence ID" value="NZ_CP094929.1"/>
</dbReference>
<name>A0ABY4DDA7_9SPIR</name>
<evidence type="ECO:0000313" key="1">
    <source>
        <dbReference type="EMBL" id="UOM51463.1"/>
    </source>
</evidence>